<keyword evidence="6" id="KW-1185">Reference proteome</keyword>
<comment type="caution">
    <text evidence="5">The sequence shown here is derived from an EMBL/GenBank/DDBJ whole genome shotgun (WGS) entry which is preliminary data.</text>
</comment>
<accession>A0A1V9FNJ5</accession>
<dbReference type="EMBL" id="LVYD01000072">
    <property type="protein sequence ID" value="OQP59877.1"/>
    <property type="molecule type" value="Genomic_DNA"/>
</dbReference>
<feature type="domain" description="Methyltransferase type 11" evidence="4">
    <location>
        <begin position="46"/>
        <end position="139"/>
    </location>
</feature>
<proteinExistence type="inferred from homology"/>
<dbReference type="STRING" id="1703345.A3860_35795"/>
<name>A0A1V9FNJ5_9BACT</name>
<dbReference type="PANTHER" id="PTHR44942:SF4">
    <property type="entry name" value="METHYLTRANSFERASE TYPE 11 DOMAIN-CONTAINING PROTEIN"/>
    <property type="match status" value="1"/>
</dbReference>
<evidence type="ECO:0000256" key="2">
    <source>
        <dbReference type="ARBA" id="ARBA00022603"/>
    </source>
</evidence>
<dbReference type="InterPro" id="IPR029063">
    <property type="entry name" value="SAM-dependent_MTases_sf"/>
</dbReference>
<protein>
    <recommendedName>
        <fullName evidence="4">Methyltransferase type 11 domain-containing protein</fullName>
    </recommendedName>
</protein>
<dbReference type="OrthoDB" id="9778208at2"/>
<dbReference type="GO" id="GO:0008757">
    <property type="term" value="F:S-adenosylmethionine-dependent methyltransferase activity"/>
    <property type="evidence" value="ECO:0007669"/>
    <property type="project" value="InterPro"/>
</dbReference>
<keyword evidence="2" id="KW-0489">Methyltransferase</keyword>
<dbReference type="RefSeq" id="WP_081153993.1">
    <property type="nucleotide sequence ID" value="NZ_LVYD01000072.1"/>
</dbReference>
<dbReference type="Gene3D" id="3.40.50.150">
    <property type="entry name" value="Vaccinia Virus protein VP39"/>
    <property type="match status" value="1"/>
</dbReference>
<dbReference type="GO" id="GO:0032259">
    <property type="term" value="P:methylation"/>
    <property type="evidence" value="ECO:0007669"/>
    <property type="project" value="UniProtKB-KW"/>
</dbReference>
<dbReference type="Proteomes" id="UP000192796">
    <property type="component" value="Unassembled WGS sequence"/>
</dbReference>
<dbReference type="PANTHER" id="PTHR44942">
    <property type="entry name" value="METHYLTRANSF_11 DOMAIN-CONTAINING PROTEIN"/>
    <property type="match status" value="1"/>
</dbReference>
<sequence length="261" mass="30075">MSQDNSRKHSFDEVALLYNEIRPRYPEALFSTLIDVTRLHEESKLLEIGPGTGQATRPLAKRGFAITAIELGVALSEVAKYELRDYKNVEIFTGAFEEITLPANSFDLIFAATAFHWIDPSVRYSKPHSLLKDKGHLAIIHTHHISDEKGDHFFNASQAIYDRYDFTDKNQKPKFLKNKELKASDIDEHLFKLTHFQVFPTTITYNVTQFVKLLNTYSNHLAAPKEVQQAFYEEMENLINNEFQGKVEKWFSMSLTVAEKI</sequence>
<dbReference type="Pfam" id="PF08241">
    <property type="entry name" value="Methyltransf_11"/>
    <property type="match status" value="1"/>
</dbReference>
<reference evidence="5 6" key="1">
    <citation type="submission" date="2016-03" db="EMBL/GenBank/DDBJ databases">
        <title>Niastella vici sp. nov., isolated from farmland soil.</title>
        <authorList>
            <person name="Chen L."/>
            <person name="Wang D."/>
            <person name="Yang S."/>
            <person name="Wang G."/>
        </authorList>
    </citation>
    <scope>NUCLEOTIDE SEQUENCE [LARGE SCALE GENOMIC DNA]</scope>
    <source>
        <strain evidence="5 6">DJ57</strain>
    </source>
</reference>
<comment type="similarity">
    <text evidence="1">Belongs to the methyltransferase superfamily.</text>
</comment>
<evidence type="ECO:0000313" key="5">
    <source>
        <dbReference type="EMBL" id="OQP59877.1"/>
    </source>
</evidence>
<keyword evidence="3" id="KW-0808">Transferase</keyword>
<organism evidence="5 6">
    <name type="scientific">Niastella vici</name>
    <dbReference type="NCBI Taxonomy" id="1703345"/>
    <lineage>
        <taxon>Bacteria</taxon>
        <taxon>Pseudomonadati</taxon>
        <taxon>Bacteroidota</taxon>
        <taxon>Chitinophagia</taxon>
        <taxon>Chitinophagales</taxon>
        <taxon>Chitinophagaceae</taxon>
        <taxon>Niastella</taxon>
    </lineage>
</organism>
<dbReference type="InterPro" id="IPR013216">
    <property type="entry name" value="Methyltransf_11"/>
</dbReference>
<dbReference type="InterPro" id="IPR051052">
    <property type="entry name" value="Diverse_substrate_MTase"/>
</dbReference>
<evidence type="ECO:0000313" key="6">
    <source>
        <dbReference type="Proteomes" id="UP000192796"/>
    </source>
</evidence>
<evidence type="ECO:0000256" key="3">
    <source>
        <dbReference type="ARBA" id="ARBA00022679"/>
    </source>
</evidence>
<gene>
    <name evidence="5" type="ORF">A3860_35795</name>
</gene>
<dbReference type="CDD" id="cd02440">
    <property type="entry name" value="AdoMet_MTases"/>
    <property type="match status" value="1"/>
</dbReference>
<evidence type="ECO:0000259" key="4">
    <source>
        <dbReference type="Pfam" id="PF08241"/>
    </source>
</evidence>
<evidence type="ECO:0000256" key="1">
    <source>
        <dbReference type="ARBA" id="ARBA00008361"/>
    </source>
</evidence>
<dbReference type="AlphaFoldDB" id="A0A1V9FNJ5"/>
<dbReference type="SUPFAM" id="SSF53335">
    <property type="entry name" value="S-adenosyl-L-methionine-dependent methyltransferases"/>
    <property type="match status" value="1"/>
</dbReference>